<feature type="domain" description="Aminotransferase class V" evidence="6">
    <location>
        <begin position="147"/>
        <end position="388"/>
    </location>
</feature>
<comment type="pathway">
    <text evidence="4">Cofactor biosynthesis; NAD(+) biosynthesis; quinolinate from L-kynurenine: step 2/3.</text>
</comment>
<comment type="function">
    <text evidence="4">Catalyzes the cleavage of L-kynurenine (L-Kyn) and L-3-hydroxykynurenine (L-3OHKyn) into anthranilic acid (AA) and 3-hydroxyanthranilic acid (3-OHAA), respectively.</text>
</comment>
<comment type="subunit">
    <text evidence="4">Homodimer.</text>
</comment>
<keyword evidence="8" id="KW-1185">Reference proteome</keyword>
<sequence length="439" mass="46258">MTSASTSTPRAHDGAASPAAVGLPPALPSLDAAALDAADPLARFRDRFLGAGGPDGDGVIAYLDGNSLGRPLADLGERLAEFTAGPWGNRLIRAWDERWMDEPVRLGDRLAEVVLGAGPGQTVVADSTSVMIYKLVRAALDAQGRSDARRDEIVIDRGNFPTDRFLVEGIAAERGATIRWIEPDPTTGVTPADVEAALSPRTAVVLLSHVAYRSGFIADAAAITDAVHRAGALVVWDLCHSAGSVPLELDAWGVDLAVGCTYKYLNGGPGSPAFGYVRAGLQDRLLQPIWGWMGAADPFGMTESYTPASGIRRFITGTPPILAMQPLAAMVEVIAEAGMDAIRAKSVLLTEFAAALAGRLLAPYGVELASPSDPAVRGSHITLNHPRFREVTAALWERGVIPDFRPPHGLRIGLSPLSTSFAELQAGIEAIRDVLAELA</sequence>
<evidence type="ECO:0000313" key="8">
    <source>
        <dbReference type="Proteomes" id="UP000070134"/>
    </source>
</evidence>
<dbReference type="STRING" id="37927.SA2016_0216"/>
<evidence type="ECO:0000313" key="7">
    <source>
        <dbReference type="EMBL" id="AMM30917.1"/>
    </source>
</evidence>
<comment type="catalytic activity">
    <reaction evidence="4">
        <text>L-kynurenine + H2O = anthranilate + L-alanine + H(+)</text>
        <dbReference type="Rhea" id="RHEA:16813"/>
        <dbReference type="ChEBI" id="CHEBI:15377"/>
        <dbReference type="ChEBI" id="CHEBI:15378"/>
        <dbReference type="ChEBI" id="CHEBI:16567"/>
        <dbReference type="ChEBI" id="CHEBI:57959"/>
        <dbReference type="ChEBI" id="CHEBI:57972"/>
        <dbReference type="EC" id="3.7.1.3"/>
    </reaction>
</comment>
<keyword evidence="1 4" id="KW-0662">Pyridine nucleotide biosynthesis</keyword>
<dbReference type="SUPFAM" id="SSF53383">
    <property type="entry name" value="PLP-dependent transferases"/>
    <property type="match status" value="1"/>
</dbReference>
<dbReference type="InterPro" id="IPR010111">
    <property type="entry name" value="Kynureninase"/>
</dbReference>
<gene>
    <name evidence="7" type="ORF">SA2016_0216</name>
</gene>
<keyword evidence="3 4" id="KW-0663">Pyridoxal phosphate</keyword>
<dbReference type="OrthoDB" id="9812626at2"/>
<accession>A0A126ZVE0</accession>
<evidence type="ECO:0000256" key="1">
    <source>
        <dbReference type="ARBA" id="ARBA00022642"/>
    </source>
</evidence>
<dbReference type="PANTHER" id="PTHR14084:SF0">
    <property type="entry name" value="KYNURENINASE"/>
    <property type="match status" value="1"/>
</dbReference>
<dbReference type="PIRSF" id="PIRSF038800">
    <property type="entry name" value="KYNU"/>
    <property type="match status" value="1"/>
</dbReference>
<dbReference type="InterPro" id="IPR000192">
    <property type="entry name" value="Aminotrans_V_dom"/>
</dbReference>
<comment type="similarity">
    <text evidence="4">Belongs to the kynureninase family.</text>
</comment>
<organism evidence="7 8">
    <name type="scientific">Sinomonas atrocyanea</name>
    <dbReference type="NCBI Taxonomy" id="37927"/>
    <lineage>
        <taxon>Bacteria</taxon>
        <taxon>Bacillati</taxon>
        <taxon>Actinomycetota</taxon>
        <taxon>Actinomycetes</taxon>
        <taxon>Micrococcales</taxon>
        <taxon>Micrococcaceae</taxon>
        <taxon>Sinomonas</taxon>
    </lineage>
</organism>
<evidence type="ECO:0000256" key="3">
    <source>
        <dbReference type="ARBA" id="ARBA00022898"/>
    </source>
</evidence>
<dbReference type="Gene3D" id="3.90.1150.10">
    <property type="entry name" value="Aspartate Aminotransferase, domain 1"/>
    <property type="match status" value="1"/>
</dbReference>
<dbReference type="EMBL" id="CP014518">
    <property type="protein sequence ID" value="AMM30917.1"/>
    <property type="molecule type" value="Genomic_DNA"/>
</dbReference>
<dbReference type="RefSeq" id="WP_066494450.1">
    <property type="nucleotide sequence ID" value="NZ_BJMO01000007.1"/>
</dbReference>
<evidence type="ECO:0000259" key="6">
    <source>
        <dbReference type="Pfam" id="PF00266"/>
    </source>
</evidence>
<dbReference type="GO" id="GO:0097053">
    <property type="term" value="P:L-kynurenine catabolic process"/>
    <property type="evidence" value="ECO:0007669"/>
    <property type="project" value="UniProtKB-UniPathway"/>
</dbReference>
<comment type="pathway">
    <text evidence="4">Amino-acid degradation; L-kynurenine degradation; L-alanine and anthranilate from L-kynurenine: step 1/1.</text>
</comment>
<reference evidence="7 8" key="1">
    <citation type="submission" date="2016-02" db="EMBL/GenBank/DDBJ databases">
        <title>Complete genome of Sinomonas atrocyanea KCTC 3377.</title>
        <authorList>
            <person name="Kim K.M."/>
        </authorList>
    </citation>
    <scope>NUCLEOTIDE SEQUENCE [LARGE SCALE GENOMIC DNA]</scope>
    <source>
        <strain evidence="7 8">KCTC 3377</strain>
    </source>
</reference>
<comment type="catalytic activity">
    <reaction evidence="4">
        <text>3-hydroxy-L-kynurenine + H2O = 3-hydroxyanthranilate + L-alanine + H(+)</text>
        <dbReference type="Rhea" id="RHEA:25143"/>
        <dbReference type="ChEBI" id="CHEBI:15377"/>
        <dbReference type="ChEBI" id="CHEBI:15378"/>
        <dbReference type="ChEBI" id="CHEBI:36559"/>
        <dbReference type="ChEBI" id="CHEBI:57972"/>
        <dbReference type="ChEBI" id="CHEBI:58125"/>
        <dbReference type="EC" id="3.7.1.3"/>
    </reaction>
</comment>
<protein>
    <recommendedName>
        <fullName evidence="4">Kynureninase</fullName>
        <ecNumber evidence="4">3.7.1.3</ecNumber>
    </recommendedName>
</protein>
<dbReference type="InterPro" id="IPR015422">
    <property type="entry name" value="PyrdxlP-dep_Trfase_small"/>
</dbReference>
<dbReference type="Pfam" id="PF00266">
    <property type="entry name" value="Aminotran_5"/>
    <property type="match status" value="1"/>
</dbReference>
<dbReference type="PATRIC" id="fig|37927.3.peg.221"/>
<dbReference type="GO" id="GO:0030170">
    <property type="term" value="F:pyridoxal phosphate binding"/>
    <property type="evidence" value="ECO:0007669"/>
    <property type="project" value="InterPro"/>
</dbReference>
<dbReference type="GO" id="GO:0009435">
    <property type="term" value="P:NAD+ biosynthetic process"/>
    <property type="evidence" value="ECO:0007669"/>
    <property type="project" value="UniProtKB-UniPathway"/>
</dbReference>
<dbReference type="GO" id="GO:0043420">
    <property type="term" value="P:anthranilate metabolic process"/>
    <property type="evidence" value="ECO:0007669"/>
    <property type="project" value="TreeGrafter"/>
</dbReference>
<dbReference type="GO" id="GO:0030429">
    <property type="term" value="F:kynureninase activity"/>
    <property type="evidence" value="ECO:0007669"/>
    <property type="project" value="UniProtKB-EC"/>
</dbReference>
<dbReference type="PANTHER" id="PTHR14084">
    <property type="entry name" value="KYNURENINASE"/>
    <property type="match status" value="1"/>
</dbReference>
<evidence type="ECO:0000256" key="2">
    <source>
        <dbReference type="ARBA" id="ARBA00022801"/>
    </source>
</evidence>
<evidence type="ECO:0000256" key="4">
    <source>
        <dbReference type="PIRNR" id="PIRNR038800"/>
    </source>
</evidence>
<dbReference type="InterPro" id="IPR015424">
    <property type="entry name" value="PyrdxlP-dep_Trfase"/>
</dbReference>
<dbReference type="KEGG" id="satk:SA2016_0216"/>
<dbReference type="Proteomes" id="UP000070134">
    <property type="component" value="Chromosome"/>
</dbReference>
<comment type="cofactor">
    <cofactor evidence="4">
        <name>pyridoxal 5'-phosphate</name>
        <dbReference type="ChEBI" id="CHEBI:597326"/>
    </cofactor>
</comment>
<dbReference type="UniPathway" id="UPA00334">
    <property type="reaction ID" value="UER00455"/>
</dbReference>
<dbReference type="AlphaFoldDB" id="A0A126ZVE0"/>
<proteinExistence type="inferred from homology"/>
<keyword evidence="2 4" id="KW-0378">Hydrolase</keyword>
<feature type="region of interest" description="Disordered" evidence="5">
    <location>
        <begin position="1"/>
        <end position="20"/>
    </location>
</feature>
<dbReference type="GO" id="GO:0019441">
    <property type="term" value="P:L-tryptophan catabolic process to kynurenine"/>
    <property type="evidence" value="ECO:0007669"/>
    <property type="project" value="TreeGrafter"/>
</dbReference>
<dbReference type="GO" id="GO:0005737">
    <property type="term" value="C:cytoplasm"/>
    <property type="evidence" value="ECO:0007669"/>
    <property type="project" value="InterPro"/>
</dbReference>
<dbReference type="Gene3D" id="3.40.640.10">
    <property type="entry name" value="Type I PLP-dependent aspartate aminotransferase-like (Major domain)"/>
    <property type="match status" value="1"/>
</dbReference>
<dbReference type="InterPro" id="IPR015421">
    <property type="entry name" value="PyrdxlP-dep_Trfase_major"/>
</dbReference>
<name>A0A126ZVE0_9MICC</name>
<evidence type="ECO:0000256" key="5">
    <source>
        <dbReference type="SAM" id="MobiDB-lite"/>
    </source>
</evidence>
<dbReference type="EC" id="3.7.1.3" evidence="4"/>
<dbReference type="UniPathway" id="UPA00253">
    <property type="reaction ID" value="UER00329"/>
</dbReference>